<gene>
    <name evidence="1" type="ORF">HNQ62_001715</name>
</gene>
<dbReference type="AlphaFoldDB" id="A0A7J9RXJ7"/>
<evidence type="ECO:0000313" key="1">
    <source>
        <dbReference type="EMBL" id="MBB5253944.1"/>
    </source>
</evidence>
<proteinExistence type="predicted"/>
<organism evidence="1 2">
    <name type="scientific">Sulfurisphaera ohwakuensis</name>
    <dbReference type="NCBI Taxonomy" id="69656"/>
    <lineage>
        <taxon>Archaea</taxon>
        <taxon>Thermoproteota</taxon>
        <taxon>Thermoprotei</taxon>
        <taxon>Sulfolobales</taxon>
        <taxon>Sulfolobaceae</taxon>
        <taxon>Sulfurisphaera</taxon>
    </lineage>
</organism>
<evidence type="ECO:0000313" key="2">
    <source>
        <dbReference type="Proteomes" id="UP000582213"/>
    </source>
</evidence>
<dbReference type="EMBL" id="JACHFY010000009">
    <property type="protein sequence ID" value="MBB5253944.1"/>
    <property type="molecule type" value="Genomic_DNA"/>
</dbReference>
<reference evidence="1 2" key="1">
    <citation type="submission" date="2020-08" db="EMBL/GenBank/DDBJ databases">
        <title>Genomic Encyclopedia of Type Strains, Phase IV (KMG-IV): sequencing the most valuable type-strain genomes for metagenomic binning, comparative biology and taxonomic classification.</title>
        <authorList>
            <person name="Goeker M."/>
        </authorList>
    </citation>
    <scope>NUCLEOTIDE SEQUENCE [LARGE SCALE GENOMIC DNA]</scope>
    <source>
        <strain evidence="1 2">DSM 12421</strain>
    </source>
</reference>
<name>A0A7J9RXJ7_SULOH</name>
<dbReference type="Proteomes" id="UP000582213">
    <property type="component" value="Unassembled WGS sequence"/>
</dbReference>
<dbReference type="RefSeq" id="WP_260311145.1">
    <property type="nucleotide sequence ID" value="NZ_JACHFY010000009.1"/>
</dbReference>
<accession>A0A7J9RXJ7</accession>
<comment type="caution">
    <text evidence="1">The sequence shown here is derived from an EMBL/GenBank/DDBJ whole genome shotgun (WGS) entry which is preliminary data.</text>
</comment>
<protein>
    <submittedName>
        <fullName evidence="1">Putative nucleic acid-binding protein</fullName>
    </submittedName>
</protein>
<sequence length="63" mass="7092">MTLIDTSILIDILRGKRDQIGDSLSIISEIEVIRVLDKSELPRPEGRSFLLHSPTLPVAFRYG</sequence>